<dbReference type="Gene3D" id="3.40.50.1820">
    <property type="entry name" value="alpha/beta hydrolase"/>
    <property type="match status" value="1"/>
</dbReference>
<dbReference type="Proteomes" id="UP001157186">
    <property type="component" value="Unassembled WGS sequence"/>
</dbReference>
<keyword evidence="3" id="KW-1185">Reference proteome</keyword>
<gene>
    <name evidence="2" type="ORF">tinsulaeT_30170</name>
</gene>
<dbReference type="InterPro" id="IPR000073">
    <property type="entry name" value="AB_hydrolase_1"/>
</dbReference>
<evidence type="ECO:0000313" key="3">
    <source>
        <dbReference type="Proteomes" id="UP001157186"/>
    </source>
</evidence>
<proteinExistence type="predicted"/>
<evidence type="ECO:0000313" key="2">
    <source>
        <dbReference type="EMBL" id="GLX79677.1"/>
    </source>
</evidence>
<feature type="domain" description="AB hydrolase-1" evidence="1">
    <location>
        <begin position="62"/>
        <end position="171"/>
    </location>
</feature>
<dbReference type="InterPro" id="IPR029058">
    <property type="entry name" value="AB_hydrolase_fold"/>
</dbReference>
<dbReference type="Pfam" id="PF00561">
    <property type="entry name" value="Abhydrolase_1"/>
    <property type="match status" value="1"/>
</dbReference>
<sequence>MTKWLKKIGLGIGFLFSFLLLLGFSYEQLSRSSAERVHQQPGELIDVGGHKLHIVKKGSGGPTVIFESGLGYSGHLPWFKVQEEVAKFATTISYDRAGLLWSERGENPKTASAIAAELNELLTNLGLEKPYILVGHSLAGVILRPYALNHIEDVGGMILVDGSHPDMEEHMSARLKKELMSSPPPPQLIKAAVHLGLARFMLADNLQPNTKKGDNINQVVTTMLHKSLTGYVDEMTNAEQMMAEVSDMRVLGDFPLTVITAISPARVDNTGFDDDLKKELLDLWLRLQKDLLTLSSNSTHVLAPDSGHFIQLEQPELVVEAIREMVSKKSGVIGTNRSGTQLKTELN</sequence>
<dbReference type="EMBL" id="BSST01000001">
    <property type="protein sequence ID" value="GLX79677.1"/>
    <property type="molecule type" value="Genomic_DNA"/>
</dbReference>
<dbReference type="RefSeq" id="WP_284245603.1">
    <property type="nucleotide sequence ID" value="NZ_BSST01000001.1"/>
</dbReference>
<dbReference type="InterPro" id="IPR050266">
    <property type="entry name" value="AB_hydrolase_sf"/>
</dbReference>
<dbReference type="PANTHER" id="PTHR43798">
    <property type="entry name" value="MONOACYLGLYCEROL LIPASE"/>
    <property type="match status" value="1"/>
</dbReference>
<name>A0ABQ6GUW3_9GAMM</name>
<comment type="caution">
    <text evidence="2">The sequence shown here is derived from an EMBL/GenBank/DDBJ whole genome shotgun (WGS) entry which is preliminary data.</text>
</comment>
<dbReference type="SUPFAM" id="SSF53474">
    <property type="entry name" value="alpha/beta-Hydrolases"/>
    <property type="match status" value="1"/>
</dbReference>
<accession>A0ABQ6GUW3</accession>
<protein>
    <recommendedName>
        <fullName evidence="1">AB hydrolase-1 domain-containing protein</fullName>
    </recommendedName>
</protein>
<organism evidence="2 3">
    <name type="scientific">Thalassotalea insulae</name>
    <dbReference type="NCBI Taxonomy" id="2056778"/>
    <lineage>
        <taxon>Bacteria</taxon>
        <taxon>Pseudomonadati</taxon>
        <taxon>Pseudomonadota</taxon>
        <taxon>Gammaproteobacteria</taxon>
        <taxon>Alteromonadales</taxon>
        <taxon>Colwelliaceae</taxon>
        <taxon>Thalassotalea</taxon>
    </lineage>
</organism>
<reference evidence="2 3" key="1">
    <citation type="submission" date="2023-03" db="EMBL/GenBank/DDBJ databases">
        <title>Draft genome sequence of Thalassotalea insulae KCTC 62186T.</title>
        <authorList>
            <person name="Sawabe T."/>
        </authorList>
    </citation>
    <scope>NUCLEOTIDE SEQUENCE [LARGE SCALE GENOMIC DNA]</scope>
    <source>
        <strain evidence="2 3">KCTC 62186</strain>
    </source>
</reference>
<dbReference type="PANTHER" id="PTHR43798:SF33">
    <property type="entry name" value="HYDROLASE, PUTATIVE (AFU_ORTHOLOGUE AFUA_2G14860)-RELATED"/>
    <property type="match status" value="1"/>
</dbReference>
<evidence type="ECO:0000259" key="1">
    <source>
        <dbReference type="Pfam" id="PF00561"/>
    </source>
</evidence>